<evidence type="ECO:0000256" key="5">
    <source>
        <dbReference type="ARBA" id="ARBA00023180"/>
    </source>
</evidence>
<dbReference type="InterPro" id="IPR003406">
    <property type="entry name" value="Glyco_trans_14"/>
</dbReference>
<comment type="subcellular location">
    <subcellularLocation>
        <location evidence="1">Membrane</location>
        <topology evidence="1">Single-pass type II membrane protein</topology>
    </subcellularLocation>
</comment>
<dbReference type="PANTHER" id="PTHR31042">
    <property type="entry name" value="CORE-2/I-BRANCHING BETA-1,6-N-ACETYLGLUCOSAMINYLTRANSFERASE FAMILY PROTEIN-RELATED"/>
    <property type="match status" value="1"/>
</dbReference>
<keyword evidence="4" id="KW-0472">Membrane</keyword>
<dbReference type="AlphaFoldDB" id="A0AAD6W7U5"/>
<evidence type="ECO:0000256" key="2">
    <source>
        <dbReference type="ARBA" id="ARBA00022676"/>
    </source>
</evidence>
<dbReference type="GO" id="GO:0016020">
    <property type="term" value="C:membrane"/>
    <property type="evidence" value="ECO:0007669"/>
    <property type="project" value="UniProtKB-SubCell"/>
</dbReference>
<keyword evidence="7" id="KW-1185">Reference proteome</keyword>
<evidence type="ECO:0000256" key="1">
    <source>
        <dbReference type="ARBA" id="ARBA00004606"/>
    </source>
</evidence>
<dbReference type="EMBL" id="JAQIZT010000003">
    <property type="protein sequence ID" value="KAJ7002497.1"/>
    <property type="molecule type" value="Genomic_DNA"/>
</dbReference>
<proteinExistence type="predicted"/>
<reference evidence="6" key="1">
    <citation type="journal article" date="2023" name="Mol. Ecol. Resour.">
        <title>Chromosome-level genome assembly of a triploid poplar Populus alba 'Berolinensis'.</title>
        <authorList>
            <person name="Chen S."/>
            <person name="Yu Y."/>
            <person name="Wang X."/>
            <person name="Wang S."/>
            <person name="Zhang T."/>
            <person name="Zhou Y."/>
            <person name="He R."/>
            <person name="Meng N."/>
            <person name="Wang Y."/>
            <person name="Liu W."/>
            <person name="Liu Z."/>
            <person name="Liu J."/>
            <person name="Guo Q."/>
            <person name="Huang H."/>
            <person name="Sederoff R.R."/>
            <person name="Wang G."/>
            <person name="Qu G."/>
            <person name="Chen S."/>
        </authorList>
    </citation>
    <scope>NUCLEOTIDE SEQUENCE</scope>
    <source>
        <strain evidence="6">SC-2020</strain>
    </source>
</reference>
<dbReference type="PANTHER" id="PTHR31042:SF3">
    <property type="entry name" value="OS08G0110400 PROTEIN"/>
    <property type="match status" value="1"/>
</dbReference>
<evidence type="ECO:0000256" key="3">
    <source>
        <dbReference type="ARBA" id="ARBA00022679"/>
    </source>
</evidence>
<sequence>MSAIDVKKRLLANALLDFSNEWFLLLSESCISVYKFHHHVCISHAIKTQLCGVFYELSTDGRGRYFHQMILEIQLHQWIKGSQWLAIQKDLATYIVSETKYHVVFKKHCFSLTLQKVMNSTKLEACVCNQNSSKGLNKRLMKHPSYILVIQGGVILKREGMIRSKEGLNKKIQILM</sequence>
<dbReference type="Proteomes" id="UP001164929">
    <property type="component" value="Chromosome 3"/>
</dbReference>
<accession>A0AAD6W7U5</accession>
<evidence type="ECO:0000256" key="4">
    <source>
        <dbReference type="ARBA" id="ARBA00023136"/>
    </source>
</evidence>
<keyword evidence="5" id="KW-0325">Glycoprotein</keyword>
<evidence type="ECO:0000313" key="6">
    <source>
        <dbReference type="EMBL" id="KAJ7002497.1"/>
    </source>
</evidence>
<evidence type="ECO:0000313" key="7">
    <source>
        <dbReference type="Proteomes" id="UP001164929"/>
    </source>
</evidence>
<comment type="caution">
    <text evidence="6">The sequence shown here is derived from an EMBL/GenBank/DDBJ whole genome shotgun (WGS) entry which is preliminary data.</text>
</comment>
<dbReference type="Pfam" id="PF02485">
    <property type="entry name" value="Branch"/>
    <property type="match status" value="1"/>
</dbReference>
<protein>
    <submittedName>
        <fullName evidence="6">Uncharacterized protein</fullName>
    </submittedName>
</protein>
<dbReference type="GO" id="GO:0016757">
    <property type="term" value="F:glycosyltransferase activity"/>
    <property type="evidence" value="ECO:0007669"/>
    <property type="project" value="UniProtKB-KW"/>
</dbReference>
<keyword evidence="2" id="KW-0328">Glycosyltransferase</keyword>
<organism evidence="6 7">
    <name type="scientific">Populus alba x Populus x berolinensis</name>
    <dbReference type="NCBI Taxonomy" id="444605"/>
    <lineage>
        <taxon>Eukaryota</taxon>
        <taxon>Viridiplantae</taxon>
        <taxon>Streptophyta</taxon>
        <taxon>Embryophyta</taxon>
        <taxon>Tracheophyta</taxon>
        <taxon>Spermatophyta</taxon>
        <taxon>Magnoliopsida</taxon>
        <taxon>eudicotyledons</taxon>
        <taxon>Gunneridae</taxon>
        <taxon>Pentapetalae</taxon>
        <taxon>rosids</taxon>
        <taxon>fabids</taxon>
        <taxon>Malpighiales</taxon>
        <taxon>Salicaceae</taxon>
        <taxon>Saliceae</taxon>
        <taxon>Populus</taxon>
    </lineage>
</organism>
<keyword evidence="3" id="KW-0808">Transferase</keyword>
<dbReference type="InterPro" id="IPR044174">
    <property type="entry name" value="BC10-like"/>
</dbReference>
<gene>
    <name evidence="6" type="ORF">NC653_007855</name>
</gene>
<name>A0AAD6W7U5_9ROSI</name>